<dbReference type="AlphaFoldDB" id="A0A4R7LLL7"/>
<name>A0A4R7LLL7_9RHOB</name>
<evidence type="ECO:0000256" key="1">
    <source>
        <dbReference type="SAM" id="Phobius"/>
    </source>
</evidence>
<evidence type="ECO:0000313" key="3">
    <source>
        <dbReference type="Proteomes" id="UP000294563"/>
    </source>
</evidence>
<keyword evidence="1" id="KW-1133">Transmembrane helix</keyword>
<keyword evidence="1" id="KW-0472">Membrane</keyword>
<proteinExistence type="predicted"/>
<dbReference type="Proteomes" id="UP000294563">
    <property type="component" value="Unassembled WGS sequence"/>
</dbReference>
<keyword evidence="3" id="KW-1185">Reference proteome</keyword>
<reference evidence="2 3" key="1">
    <citation type="submission" date="2019-03" db="EMBL/GenBank/DDBJ databases">
        <title>Genomic Encyclopedia of Archaeal and Bacterial Type Strains, Phase II (KMG-II): from individual species to whole genera.</title>
        <authorList>
            <person name="Goeker M."/>
        </authorList>
    </citation>
    <scope>NUCLEOTIDE SEQUENCE [LARGE SCALE GENOMIC DNA]</scope>
    <source>
        <strain evidence="2 3">DSM 29467</strain>
    </source>
</reference>
<dbReference type="EMBL" id="SOBH01000002">
    <property type="protein sequence ID" value="TDT75331.1"/>
    <property type="molecule type" value="Genomic_DNA"/>
</dbReference>
<gene>
    <name evidence="2" type="ORF">BDE40_2059</name>
</gene>
<sequence length="84" mass="9043">MGLSSMKVLLLPILLAPILLAWAVTAYLFGALTPTGANYAGHTEGFGEMFLSLAIMFCIAIWVGALFSYLLIYRRGDGTEGPDE</sequence>
<feature type="transmembrane region" description="Helical" evidence="1">
    <location>
        <begin position="50"/>
        <end position="72"/>
    </location>
</feature>
<protein>
    <submittedName>
        <fullName evidence="2">Uncharacterized protein</fullName>
    </submittedName>
</protein>
<accession>A0A4R7LLL7</accession>
<comment type="caution">
    <text evidence="2">The sequence shown here is derived from an EMBL/GenBank/DDBJ whole genome shotgun (WGS) entry which is preliminary data.</text>
</comment>
<evidence type="ECO:0000313" key="2">
    <source>
        <dbReference type="EMBL" id="TDT75331.1"/>
    </source>
</evidence>
<keyword evidence="1" id="KW-0812">Transmembrane</keyword>
<organism evidence="2 3">
    <name type="scientific">Litoreibacter halocynthiae</name>
    <dbReference type="NCBI Taxonomy" id="1242689"/>
    <lineage>
        <taxon>Bacteria</taxon>
        <taxon>Pseudomonadati</taxon>
        <taxon>Pseudomonadota</taxon>
        <taxon>Alphaproteobacteria</taxon>
        <taxon>Rhodobacterales</taxon>
        <taxon>Roseobacteraceae</taxon>
        <taxon>Litoreibacter</taxon>
    </lineage>
</organism>